<dbReference type="Proteomes" id="UP000199518">
    <property type="component" value="Unassembled WGS sequence"/>
</dbReference>
<dbReference type="InterPro" id="IPR050312">
    <property type="entry name" value="IolE/XylAMocC-like"/>
</dbReference>
<dbReference type="RefSeq" id="WP_092051452.1">
    <property type="nucleotide sequence ID" value="NZ_FOQD01000011.1"/>
</dbReference>
<dbReference type="PANTHER" id="PTHR12110">
    <property type="entry name" value="HYDROXYPYRUVATE ISOMERASE"/>
    <property type="match status" value="1"/>
</dbReference>
<gene>
    <name evidence="2" type="ORF">SAMN05421753_11128</name>
</gene>
<name>A0A1I3JVL2_9PLAN</name>
<sequence>MQNLSRRELIACGVAGLAGLTGGAPLNAAEKTSPLPTTSSRVRFAVSTYSFWQFRNEDFHSVEKCIDLAGEMGFDGVEILHRQMEREDNDYLQLLKQRAFVNGLDLCGFSIHQGFLNPDPAVRKRNVDHTIHCIELAYALGIPTMRVNTGTWGTSKDFDELMANRGIEPVREGFTEDIGFQWVIDSLRECLDTAAKCGVTLGLENHWGLGRTSAGVLRVVNAIKSPWLKVTMDTGNFLEDPYSQLEELAPETVLVQAKTYFGGGHWYTLELDYPRIARLLQEQHYRGYVSLEFEGKAPPLEGIPQSLQLLKQAFANS</sequence>
<dbReference type="Gene3D" id="3.20.20.150">
    <property type="entry name" value="Divalent-metal-dependent TIM barrel enzymes"/>
    <property type="match status" value="1"/>
</dbReference>
<dbReference type="InterPro" id="IPR036237">
    <property type="entry name" value="Xyl_isomerase-like_sf"/>
</dbReference>
<evidence type="ECO:0000259" key="1">
    <source>
        <dbReference type="Pfam" id="PF01261"/>
    </source>
</evidence>
<feature type="domain" description="Xylose isomerase-like TIM barrel" evidence="1">
    <location>
        <begin position="67"/>
        <end position="312"/>
    </location>
</feature>
<dbReference type="InterPro" id="IPR013022">
    <property type="entry name" value="Xyl_isomerase-like_TIM-brl"/>
</dbReference>
<keyword evidence="2" id="KW-0413">Isomerase</keyword>
<dbReference type="EMBL" id="FOQD01000011">
    <property type="protein sequence ID" value="SFI64292.1"/>
    <property type="molecule type" value="Genomic_DNA"/>
</dbReference>
<dbReference type="STRING" id="1576369.SAMN05421753_11128"/>
<dbReference type="SUPFAM" id="SSF51658">
    <property type="entry name" value="Xylose isomerase-like"/>
    <property type="match status" value="1"/>
</dbReference>
<evidence type="ECO:0000313" key="2">
    <source>
        <dbReference type="EMBL" id="SFI64292.1"/>
    </source>
</evidence>
<dbReference type="AlphaFoldDB" id="A0A1I3JVL2"/>
<dbReference type="OrthoDB" id="256906at2"/>
<keyword evidence="3" id="KW-1185">Reference proteome</keyword>
<proteinExistence type="predicted"/>
<accession>A0A1I3JVL2</accession>
<organism evidence="2 3">
    <name type="scientific">Planctomicrobium piriforme</name>
    <dbReference type="NCBI Taxonomy" id="1576369"/>
    <lineage>
        <taxon>Bacteria</taxon>
        <taxon>Pseudomonadati</taxon>
        <taxon>Planctomycetota</taxon>
        <taxon>Planctomycetia</taxon>
        <taxon>Planctomycetales</taxon>
        <taxon>Planctomycetaceae</taxon>
        <taxon>Planctomicrobium</taxon>
    </lineage>
</organism>
<dbReference type="PANTHER" id="PTHR12110:SF53">
    <property type="entry name" value="BLR5974 PROTEIN"/>
    <property type="match status" value="1"/>
</dbReference>
<protein>
    <submittedName>
        <fullName evidence="2">Sugar phosphate isomerase/epimerase</fullName>
    </submittedName>
</protein>
<dbReference type="GO" id="GO:0016853">
    <property type="term" value="F:isomerase activity"/>
    <property type="evidence" value="ECO:0007669"/>
    <property type="project" value="UniProtKB-KW"/>
</dbReference>
<reference evidence="3" key="1">
    <citation type="submission" date="2016-10" db="EMBL/GenBank/DDBJ databases">
        <authorList>
            <person name="Varghese N."/>
            <person name="Submissions S."/>
        </authorList>
    </citation>
    <scope>NUCLEOTIDE SEQUENCE [LARGE SCALE GENOMIC DNA]</scope>
    <source>
        <strain evidence="3">DSM 26348</strain>
    </source>
</reference>
<dbReference type="Pfam" id="PF01261">
    <property type="entry name" value="AP_endonuc_2"/>
    <property type="match status" value="1"/>
</dbReference>
<evidence type="ECO:0000313" key="3">
    <source>
        <dbReference type="Proteomes" id="UP000199518"/>
    </source>
</evidence>